<organism evidence="2 3">
    <name type="scientific">Dactylosporangium vinaceum</name>
    <dbReference type="NCBI Taxonomy" id="53362"/>
    <lineage>
        <taxon>Bacteria</taxon>
        <taxon>Bacillati</taxon>
        <taxon>Actinomycetota</taxon>
        <taxon>Actinomycetes</taxon>
        <taxon>Micromonosporales</taxon>
        <taxon>Micromonosporaceae</taxon>
        <taxon>Dactylosporangium</taxon>
    </lineage>
</organism>
<comment type="caution">
    <text evidence="2">The sequence shown here is derived from an EMBL/GenBank/DDBJ whole genome shotgun (WGS) entry which is preliminary data.</text>
</comment>
<feature type="chain" id="PRO_5046083603" evidence="1">
    <location>
        <begin position="24"/>
        <end position="171"/>
    </location>
</feature>
<keyword evidence="3" id="KW-1185">Reference proteome</keyword>
<dbReference type="PANTHER" id="PTHR36302">
    <property type="entry name" value="BLR7088 PROTEIN"/>
    <property type="match status" value="1"/>
</dbReference>
<dbReference type="Gene3D" id="2.60.40.1890">
    <property type="entry name" value="PCu(A)C copper chaperone"/>
    <property type="match status" value="1"/>
</dbReference>
<dbReference type="Pfam" id="PF04314">
    <property type="entry name" value="PCuAC"/>
    <property type="match status" value="1"/>
</dbReference>
<dbReference type="EMBL" id="JBHMCA010000052">
    <property type="protein sequence ID" value="MFB9447117.1"/>
    <property type="molecule type" value="Genomic_DNA"/>
</dbReference>
<dbReference type="InterPro" id="IPR036182">
    <property type="entry name" value="PCuAC_sf"/>
</dbReference>
<dbReference type="RefSeq" id="WP_223092620.1">
    <property type="nucleotide sequence ID" value="NZ_CP061913.1"/>
</dbReference>
<reference evidence="2 3" key="1">
    <citation type="submission" date="2024-09" db="EMBL/GenBank/DDBJ databases">
        <authorList>
            <person name="Sun Q."/>
            <person name="Mori K."/>
        </authorList>
    </citation>
    <scope>NUCLEOTIDE SEQUENCE [LARGE SCALE GENOMIC DNA]</scope>
    <source>
        <strain evidence="2 3">JCM 3307</strain>
    </source>
</reference>
<feature type="signal peptide" evidence="1">
    <location>
        <begin position="1"/>
        <end position="23"/>
    </location>
</feature>
<accession>A0ABV5ME35</accession>
<dbReference type="PANTHER" id="PTHR36302:SF1">
    <property type="entry name" value="COPPER CHAPERONE PCU(A)C"/>
    <property type="match status" value="1"/>
</dbReference>
<keyword evidence="1" id="KW-0732">Signal</keyword>
<dbReference type="Proteomes" id="UP001589608">
    <property type="component" value="Unassembled WGS sequence"/>
</dbReference>
<proteinExistence type="predicted"/>
<name>A0ABV5ME35_9ACTN</name>
<dbReference type="InterPro" id="IPR007410">
    <property type="entry name" value="LpqE-like"/>
</dbReference>
<sequence length="171" mass="17488">MRLTLRACGAVLLLALAGCGADPATPAAPSAPAPSAAASSAALIVKDPWVKTADSGMSAAYGIVVNTTGKDVVVVSVTSTASPMMELHETTMLDGRMAMRPKEGGFVIPARSSHEFKPGGDHFMLMDVTTPVRPGDQVTVTLTLKDGATVPFTALGKDFAGGNESYQPGRG</sequence>
<evidence type="ECO:0000256" key="1">
    <source>
        <dbReference type="SAM" id="SignalP"/>
    </source>
</evidence>
<dbReference type="InterPro" id="IPR058248">
    <property type="entry name" value="Lxx211020-like"/>
</dbReference>
<evidence type="ECO:0000313" key="3">
    <source>
        <dbReference type="Proteomes" id="UP001589608"/>
    </source>
</evidence>
<protein>
    <submittedName>
        <fullName evidence="2">Copper chaperone PCu(A)C</fullName>
    </submittedName>
</protein>
<dbReference type="PROSITE" id="PS51257">
    <property type="entry name" value="PROKAR_LIPOPROTEIN"/>
    <property type="match status" value="1"/>
</dbReference>
<gene>
    <name evidence="2" type="ORF">ACFFTR_28845</name>
</gene>
<evidence type="ECO:0000313" key="2">
    <source>
        <dbReference type="EMBL" id="MFB9447117.1"/>
    </source>
</evidence>
<dbReference type="SUPFAM" id="SSF110087">
    <property type="entry name" value="DR1885-like metal-binding protein"/>
    <property type="match status" value="1"/>
</dbReference>